<gene>
    <name evidence="1" type="ORF">JKK62_16645</name>
</gene>
<organism evidence="1 2">
    <name type="scientific">Ruminococcus difficilis</name>
    <dbReference type="NCBI Taxonomy" id="2763069"/>
    <lineage>
        <taxon>Bacteria</taxon>
        <taxon>Bacillati</taxon>
        <taxon>Bacillota</taxon>
        <taxon>Clostridia</taxon>
        <taxon>Eubacteriales</taxon>
        <taxon>Oscillospiraceae</taxon>
        <taxon>Ruminococcus</taxon>
    </lineage>
</organism>
<accession>A0A934WUR9</accession>
<evidence type="ECO:0000313" key="2">
    <source>
        <dbReference type="Proteomes" id="UP000633365"/>
    </source>
</evidence>
<name>A0A934WUR9_9FIRM</name>
<reference evidence="1" key="1">
    <citation type="submission" date="2021-01" db="EMBL/GenBank/DDBJ databases">
        <title>Genome public.</title>
        <authorList>
            <person name="Liu C."/>
            <person name="Sun Q."/>
        </authorList>
    </citation>
    <scope>NUCLEOTIDE SEQUENCE</scope>
    <source>
        <strain evidence="1">M6</strain>
    </source>
</reference>
<dbReference type="Proteomes" id="UP000633365">
    <property type="component" value="Unassembled WGS sequence"/>
</dbReference>
<dbReference type="EMBL" id="JAEQMG010000190">
    <property type="protein sequence ID" value="MBK6090250.1"/>
    <property type="molecule type" value="Genomic_DNA"/>
</dbReference>
<comment type="caution">
    <text evidence="1">The sequence shown here is derived from an EMBL/GenBank/DDBJ whole genome shotgun (WGS) entry which is preliminary data.</text>
</comment>
<protein>
    <submittedName>
        <fullName evidence="1">Uncharacterized protein</fullName>
    </submittedName>
</protein>
<evidence type="ECO:0000313" key="1">
    <source>
        <dbReference type="EMBL" id="MBK6090250.1"/>
    </source>
</evidence>
<proteinExistence type="predicted"/>
<keyword evidence="2" id="KW-1185">Reference proteome</keyword>
<dbReference type="AlphaFoldDB" id="A0A934WUR9"/>
<sequence length="89" mass="10265">MDTIRELFYGNIHPYERDIPKDSEGDRLNKLITRHEAALKSTLNEHEAEILEKLKDALTDQSSLCECEGFINGFRIGVRLMTESFYTGE</sequence>
<dbReference type="Pfam" id="PF20648">
    <property type="entry name" value="DUF6809"/>
    <property type="match status" value="1"/>
</dbReference>
<dbReference type="RefSeq" id="WP_092970415.1">
    <property type="nucleotide sequence ID" value="NZ_JAEQMG010000190.1"/>
</dbReference>
<dbReference type="InterPro" id="IPR049215">
    <property type="entry name" value="DUF6809"/>
</dbReference>